<evidence type="ECO:0000313" key="1">
    <source>
        <dbReference type="EMBL" id="GFE94924.1"/>
    </source>
</evidence>
<proteinExistence type="predicted"/>
<evidence type="ECO:0000313" key="2">
    <source>
        <dbReference type="Proteomes" id="UP000548726"/>
    </source>
</evidence>
<organism evidence="1 2">
    <name type="scientific">Acetobacter persici</name>
    <dbReference type="NCBI Taxonomy" id="1076596"/>
    <lineage>
        <taxon>Bacteria</taxon>
        <taxon>Pseudomonadati</taxon>
        <taxon>Pseudomonadota</taxon>
        <taxon>Alphaproteobacteria</taxon>
        <taxon>Acetobacterales</taxon>
        <taxon>Acetobacteraceae</taxon>
        <taxon>Acetobacter</taxon>
    </lineage>
</organism>
<gene>
    <name evidence="1" type="ORF">DmAi_29830</name>
</gene>
<comment type="caution">
    <text evidence="1">The sequence shown here is derived from an EMBL/GenBank/DDBJ whole genome shotgun (WGS) entry which is preliminary data.</text>
</comment>
<reference evidence="1 2" key="1">
    <citation type="journal article" date="2020" name="Cell Rep.">
        <title>Local necrotic cells trigger systemic immune activation via gut microbiome dysbiosis in Drosophila.</title>
        <authorList>
            <person name="Kosakamoto H."/>
            <person name="Yamauchi T."/>
            <person name="Akuzawa-Tokita Y."/>
            <person name="Nishimura K."/>
            <person name="Soga T."/>
            <person name="Murakami T."/>
            <person name="Mori H."/>
            <person name="Yamamoto K."/>
            <person name="Miyazaki R."/>
            <person name="Koto A."/>
            <person name="Miura M."/>
            <person name="Obata F."/>
        </authorList>
    </citation>
    <scope>NUCLEOTIDE SEQUENCE [LARGE SCALE GENOMIC DNA]</scope>
    <source>
        <strain evidence="1 2">Ai</strain>
    </source>
</reference>
<dbReference type="EMBL" id="BLJP01000051">
    <property type="protein sequence ID" value="GFE94924.1"/>
    <property type="molecule type" value="Genomic_DNA"/>
</dbReference>
<keyword evidence="2" id="KW-1185">Reference proteome</keyword>
<dbReference type="Proteomes" id="UP000548726">
    <property type="component" value="Unassembled WGS sequence"/>
</dbReference>
<name>A0A6V8ICF3_9PROT</name>
<protein>
    <submittedName>
        <fullName evidence="1">Uncharacterized protein</fullName>
    </submittedName>
</protein>
<sequence>MPMGGTIIDGRPGVIPWSAVQRWAEYHGLTWSEMALLDRVLLAMDIVYVRHWAARTEEKVS</sequence>
<dbReference type="AlphaFoldDB" id="A0A6V8ICF3"/>
<accession>A0A6V8ICF3</accession>